<evidence type="ECO:0000256" key="5">
    <source>
        <dbReference type="ARBA" id="ARBA00022989"/>
    </source>
</evidence>
<gene>
    <name evidence="9" type="ORF">EOD39_16702</name>
</gene>
<dbReference type="EMBL" id="SCEB01002257">
    <property type="protein sequence ID" value="RXM95583.1"/>
    <property type="molecule type" value="Genomic_DNA"/>
</dbReference>
<evidence type="ECO:0000313" key="9">
    <source>
        <dbReference type="EMBL" id="RXM95583.1"/>
    </source>
</evidence>
<evidence type="ECO:0000256" key="3">
    <source>
        <dbReference type="ARBA" id="ARBA00022741"/>
    </source>
</evidence>
<comment type="subcellular location">
    <subcellularLocation>
        <location evidence="1">Membrane</location>
        <topology evidence="1">Single-pass type I membrane protein</topology>
    </subcellularLocation>
</comment>
<dbReference type="Proteomes" id="UP000289886">
    <property type="component" value="Unassembled WGS sequence"/>
</dbReference>
<evidence type="ECO:0000259" key="8">
    <source>
        <dbReference type="PROSITE" id="PS50853"/>
    </source>
</evidence>
<keyword evidence="6" id="KW-0472">Membrane</keyword>
<evidence type="ECO:0000256" key="2">
    <source>
        <dbReference type="ARBA" id="ARBA00022692"/>
    </source>
</evidence>
<dbReference type="AlphaFoldDB" id="A0A444V573"/>
<accession>A0A444V573</accession>
<dbReference type="SMART" id="SM00060">
    <property type="entry name" value="FN3"/>
    <property type="match status" value="1"/>
</dbReference>
<dbReference type="InterPro" id="IPR036116">
    <property type="entry name" value="FN3_sf"/>
</dbReference>
<dbReference type="FunFam" id="2.60.40.10:FF:000190">
    <property type="entry name" value="Ephrin type-A receptor 7"/>
    <property type="match status" value="1"/>
</dbReference>
<keyword evidence="7 9" id="KW-0675">Receptor</keyword>
<proteinExistence type="predicted"/>
<comment type="caution">
    <text evidence="9">The sequence shown here is derived from an EMBL/GenBank/DDBJ whole genome shotgun (WGS) entry which is preliminary data.</text>
</comment>
<dbReference type="PANTHER" id="PTHR46877">
    <property type="entry name" value="EPH RECEPTOR A5"/>
    <property type="match status" value="1"/>
</dbReference>
<reference evidence="9 10" key="1">
    <citation type="submission" date="2019-01" db="EMBL/GenBank/DDBJ databases">
        <title>Draft Genome and Complete Hox-Cluster Characterization of the Sterlet Sturgeon (Acipenser ruthenus).</title>
        <authorList>
            <person name="Wei Q."/>
        </authorList>
    </citation>
    <scope>NUCLEOTIDE SEQUENCE [LARGE SCALE GENOMIC DNA]</scope>
    <source>
        <strain evidence="9">WHYD16114868_AA</strain>
        <tissue evidence="9">Blood</tissue>
    </source>
</reference>
<dbReference type="GO" id="GO:0005886">
    <property type="term" value="C:plasma membrane"/>
    <property type="evidence" value="ECO:0007669"/>
    <property type="project" value="TreeGrafter"/>
</dbReference>
<keyword evidence="4" id="KW-0067">ATP-binding</keyword>
<evidence type="ECO:0000256" key="1">
    <source>
        <dbReference type="ARBA" id="ARBA00004479"/>
    </source>
</evidence>
<evidence type="ECO:0000256" key="6">
    <source>
        <dbReference type="ARBA" id="ARBA00023136"/>
    </source>
</evidence>
<protein>
    <submittedName>
        <fullName evidence="9">Ephrin type-A receptor 8</fullName>
    </submittedName>
</protein>
<dbReference type="Gene3D" id="2.60.40.10">
    <property type="entry name" value="Immunoglobulins"/>
    <property type="match status" value="1"/>
</dbReference>
<evidence type="ECO:0000256" key="7">
    <source>
        <dbReference type="ARBA" id="ARBA00023170"/>
    </source>
</evidence>
<keyword evidence="3" id="KW-0547">Nucleotide-binding</keyword>
<evidence type="ECO:0000313" key="10">
    <source>
        <dbReference type="Proteomes" id="UP000289886"/>
    </source>
</evidence>
<dbReference type="GO" id="GO:0005005">
    <property type="term" value="F:transmembrane-ephrin receptor activity"/>
    <property type="evidence" value="ECO:0007669"/>
    <property type="project" value="TreeGrafter"/>
</dbReference>
<dbReference type="PANTHER" id="PTHR46877:SF7">
    <property type="entry name" value="EPHRIN TYPE-A RECEPTOR 8"/>
    <property type="match status" value="1"/>
</dbReference>
<feature type="domain" description="Fibronectin type-III" evidence="8">
    <location>
        <begin position="28"/>
        <end position="146"/>
    </location>
</feature>
<dbReference type="PROSITE" id="PS50853">
    <property type="entry name" value="FN3"/>
    <property type="match status" value="1"/>
</dbReference>
<name>A0A444V573_ACIRT</name>
<dbReference type="GO" id="GO:0007411">
    <property type="term" value="P:axon guidance"/>
    <property type="evidence" value="ECO:0007669"/>
    <property type="project" value="TreeGrafter"/>
</dbReference>
<dbReference type="SUPFAM" id="SSF49265">
    <property type="entry name" value="Fibronectin type III"/>
    <property type="match status" value="1"/>
</dbReference>
<evidence type="ECO:0000256" key="4">
    <source>
        <dbReference type="ARBA" id="ARBA00022840"/>
    </source>
</evidence>
<keyword evidence="10" id="KW-1185">Reference proteome</keyword>
<organism evidence="9 10">
    <name type="scientific">Acipenser ruthenus</name>
    <name type="common">Sterlet sturgeon</name>
    <dbReference type="NCBI Taxonomy" id="7906"/>
    <lineage>
        <taxon>Eukaryota</taxon>
        <taxon>Metazoa</taxon>
        <taxon>Chordata</taxon>
        <taxon>Craniata</taxon>
        <taxon>Vertebrata</taxon>
        <taxon>Euteleostomi</taxon>
        <taxon>Actinopterygii</taxon>
        <taxon>Chondrostei</taxon>
        <taxon>Acipenseriformes</taxon>
        <taxon>Acipenseridae</taxon>
        <taxon>Acipenser</taxon>
    </lineage>
</organism>
<dbReference type="Pfam" id="PF00041">
    <property type="entry name" value="fn3"/>
    <property type="match status" value="1"/>
</dbReference>
<dbReference type="InterPro" id="IPR050449">
    <property type="entry name" value="Ephrin_rcpt_TKs"/>
</dbReference>
<dbReference type="InterPro" id="IPR013783">
    <property type="entry name" value="Ig-like_fold"/>
</dbReference>
<dbReference type="InterPro" id="IPR003961">
    <property type="entry name" value="FN3_dom"/>
</dbReference>
<sequence>MRAAFFCQCDTNYYRAAPDPPAAPCTRPPSAPVNVISAVNGTSVSLEWSKPLDTGGRTDIHYNVICQKCAWDSGQCEACGSSGRPGGGQAVRFVPQAMGLSQPWVTVLNLVAHMNYTFRIEAVNAVSHLSLQPRQSTAVNVTTNQAGKLQQD</sequence>
<dbReference type="GO" id="GO:0030425">
    <property type="term" value="C:dendrite"/>
    <property type="evidence" value="ECO:0007669"/>
    <property type="project" value="TreeGrafter"/>
</dbReference>
<keyword evidence="2" id="KW-0812">Transmembrane</keyword>
<dbReference type="GO" id="GO:0005524">
    <property type="term" value="F:ATP binding"/>
    <property type="evidence" value="ECO:0007669"/>
    <property type="project" value="UniProtKB-KW"/>
</dbReference>
<dbReference type="CDD" id="cd00063">
    <property type="entry name" value="FN3"/>
    <property type="match status" value="1"/>
</dbReference>
<keyword evidence="5" id="KW-1133">Transmembrane helix</keyword>